<dbReference type="PANTHER" id="PTHR12665">
    <property type="entry name" value="ORMDL PROTEINS"/>
    <property type="match status" value="1"/>
</dbReference>
<feature type="transmembrane region" description="Helical" evidence="6">
    <location>
        <begin position="101"/>
        <end position="118"/>
    </location>
</feature>
<protein>
    <submittedName>
        <fullName evidence="7">CLUMA_CG021236, isoform A</fullName>
    </submittedName>
</protein>
<keyword evidence="5 6" id="KW-0472">Membrane</keyword>
<dbReference type="Pfam" id="PF04061">
    <property type="entry name" value="ORMDL"/>
    <property type="match status" value="1"/>
</dbReference>
<dbReference type="Proteomes" id="UP000183832">
    <property type="component" value="Unassembled WGS sequence"/>
</dbReference>
<name>A0A1J1J912_9DIPT</name>
<dbReference type="STRING" id="568069.A0A1J1J912"/>
<evidence type="ECO:0000313" key="7">
    <source>
        <dbReference type="EMBL" id="CRL08364.1"/>
    </source>
</evidence>
<accession>A0A1J1J912</accession>
<dbReference type="OrthoDB" id="1932233at2759"/>
<evidence type="ECO:0000256" key="4">
    <source>
        <dbReference type="ARBA" id="ARBA00022989"/>
    </source>
</evidence>
<proteinExistence type="inferred from homology"/>
<dbReference type="InterPro" id="IPR007203">
    <property type="entry name" value="ORMDL"/>
</dbReference>
<dbReference type="GO" id="GO:0005789">
    <property type="term" value="C:endoplasmic reticulum membrane"/>
    <property type="evidence" value="ECO:0007669"/>
    <property type="project" value="InterPro"/>
</dbReference>
<reference evidence="7 8" key="1">
    <citation type="submission" date="2015-04" db="EMBL/GenBank/DDBJ databases">
        <authorList>
            <person name="Syromyatnikov M.Y."/>
            <person name="Popov V.N."/>
        </authorList>
    </citation>
    <scope>NUCLEOTIDE SEQUENCE [LARGE SCALE GENOMIC DNA]</scope>
</reference>
<gene>
    <name evidence="7" type="primary">putative ORM1-like protein</name>
    <name evidence="7" type="ORF">CLUMA_CG021236</name>
</gene>
<sequence length="153" mass="18292">MLNYYCPSNENLSWIESRGFYLFYTIFLVTYHLILLSLPFTFFTTQMVWTITNISHNLIHLYFLHIIKGVPWISRMDDGNKKETHWEQLDGGVQWTRQRKILTAIPIILFLLTCLYTQNSESHFMANFISLIVVTLPKLPMFHHVRLFNINKY</sequence>
<evidence type="ECO:0000256" key="5">
    <source>
        <dbReference type="ARBA" id="ARBA00023136"/>
    </source>
</evidence>
<dbReference type="EMBL" id="CVRI01000075">
    <property type="protein sequence ID" value="CRL08364.1"/>
    <property type="molecule type" value="Genomic_DNA"/>
</dbReference>
<comment type="subcellular location">
    <subcellularLocation>
        <location evidence="1">Membrane</location>
        <topology evidence="1">Multi-pass membrane protein</topology>
    </subcellularLocation>
</comment>
<evidence type="ECO:0000256" key="2">
    <source>
        <dbReference type="ARBA" id="ARBA00007649"/>
    </source>
</evidence>
<dbReference type="GO" id="GO:2000303">
    <property type="term" value="P:regulation of ceramide biosynthetic process"/>
    <property type="evidence" value="ECO:0007669"/>
    <property type="project" value="UniProtKB-ARBA"/>
</dbReference>
<evidence type="ECO:0000256" key="6">
    <source>
        <dbReference type="SAM" id="Phobius"/>
    </source>
</evidence>
<keyword evidence="8" id="KW-1185">Reference proteome</keyword>
<dbReference type="AlphaFoldDB" id="A0A1J1J912"/>
<organism evidence="7 8">
    <name type="scientific">Clunio marinus</name>
    <dbReference type="NCBI Taxonomy" id="568069"/>
    <lineage>
        <taxon>Eukaryota</taxon>
        <taxon>Metazoa</taxon>
        <taxon>Ecdysozoa</taxon>
        <taxon>Arthropoda</taxon>
        <taxon>Hexapoda</taxon>
        <taxon>Insecta</taxon>
        <taxon>Pterygota</taxon>
        <taxon>Neoptera</taxon>
        <taxon>Endopterygota</taxon>
        <taxon>Diptera</taxon>
        <taxon>Nematocera</taxon>
        <taxon>Chironomoidea</taxon>
        <taxon>Chironomidae</taxon>
        <taxon>Clunio</taxon>
    </lineage>
</organism>
<keyword evidence="4 6" id="KW-1133">Transmembrane helix</keyword>
<feature type="transmembrane region" description="Helical" evidence="6">
    <location>
        <begin position="124"/>
        <end position="142"/>
    </location>
</feature>
<comment type="similarity">
    <text evidence="2">Belongs to the ORM family.</text>
</comment>
<feature type="transmembrane region" description="Helical" evidence="6">
    <location>
        <begin position="21"/>
        <end position="42"/>
    </location>
</feature>
<evidence type="ECO:0000256" key="3">
    <source>
        <dbReference type="ARBA" id="ARBA00022692"/>
    </source>
</evidence>
<evidence type="ECO:0000256" key="1">
    <source>
        <dbReference type="ARBA" id="ARBA00004141"/>
    </source>
</evidence>
<evidence type="ECO:0000313" key="8">
    <source>
        <dbReference type="Proteomes" id="UP000183832"/>
    </source>
</evidence>
<keyword evidence="3 6" id="KW-0812">Transmembrane</keyword>